<evidence type="ECO:0000313" key="2">
    <source>
        <dbReference type="EMBL" id="CAL95612.1"/>
    </source>
</evidence>
<gene>
    <name evidence="2" type="ordered locus">azo2996</name>
</gene>
<dbReference type="PANTHER" id="PTHR34219:SF8">
    <property type="entry name" value="PEPSY DOMAIN-CONTAINING PROTEIN"/>
    <property type="match status" value="1"/>
</dbReference>
<dbReference type="HOGENOM" id="CLU_031962_4_1_4"/>
<dbReference type="eggNOG" id="COG3182">
    <property type="taxonomic scope" value="Bacteria"/>
</dbReference>
<dbReference type="STRING" id="62928.azo2996"/>
<evidence type="ECO:0000313" key="3">
    <source>
        <dbReference type="Proteomes" id="UP000002588"/>
    </source>
</evidence>
<dbReference type="EMBL" id="AM406670">
    <property type="protein sequence ID" value="CAL95612.1"/>
    <property type="molecule type" value="Genomic_DNA"/>
</dbReference>
<feature type="transmembrane region" description="Helical" evidence="1">
    <location>
        <begin position="144"/>
        <end position="167"/>
    </location>
</feature>
<evidence type="ECO:0000256" key="1">
    <source>
        <dbReference type="SAM" id="Phobius"/>
    </source>
</evidence>
<feature type="transmembrane region" description="Helical" evidence="1">
    <location>
        <begin position="195"/>
        <end position="216"/>
    </location>
</feature>
<protein>
    <submittedName>
        <fullName evidence="2">Conserved hypothetical membrane protein</fullName>
    </submittedName>
</protein>
<dbReference type="RefSeq" id="WP_011766721.1">
    <property type="nucleotide sequence ID" value="NC_008702.1"/>
</dbReference>
<dbReference type="InterPro" id="IPR005625">
    <property type="entry name" value="PepSY-ass_TM"/>
</dbReference>
<proteinExistence type="predicted"/>
<feature type="transmembrane region" description="Helical" evidence="1">
    <location>
        <begin position="342"/>
        <end position="362"/>
    </location>
</feature>
<organism evidence="2 3">
    <name type="scientific">Azoarcus sp. (strain BH72)</name>
    <dbReference type="NCBI Taxonomy" id="418699"/>
    <lineage>
        <taxon>Bacteria</taxon>
        <taxon>Pseudomonadati</taxon>
        <taxon>Pseudomonadota</taxon>
        <taxon>Betaproteobacteria</taxon>
        <taxon>Rhodocyclales</taxon>
        <taxon>Zoogloeaceae</taxon>
        <taxon>Azoarcus</taxon>
    </lineage>
</organism>
<dbReference type="KEGG" id="azo:azo2996"/>
<accession>A1K9V7</accession>
<keyword evidence="1" id="KW-0812">Transmembrane</keyword>
<name>A1K9V7_AZOSB</name>
<keyword evidence="3" id="KW-1185">Reference proteome</keyword>
<dbReference type="Proteomes" id="UP000002588">
    <property type="component" value="Chromosome"/>
</dbReference>
<keyword evidence="1" id="KW-1133">Transmembrane helix</keyword>
<dbReference type="Pfam" id="PF03929">
    <property type="entry name" value="PepSY_TM"/>
    <property type="match status" value="1"/>
</dbReference>
<sequence>MALNRKRWFQVHGWLSLPVWAVFCFVCITGTIAVISHELTWLTNRDARAENPRGLPPQPLPALVEAVERVERVVPGAEIRQVMVFEPYLVTAVGFAMPGKPPAIAYVNPYTAEVQAINHGLTFIGFMRALHGWLLFPWHHSWSVGYYLVAAMSIVTLGALVTGVVIYKRFWRAYTRPQLRPAAGTRVLLGDLHRLAGAWSLWFLLVIGATGLWYLVQAVLWHSGTHVWEDPAPVALHELPLTSGEPPARIALVQALGAAQRALPEMQPRWVSFPEHNRAHYGIAGSGDNILYDAQSWRALVNPWTGEVDAVRTPAAMNALQTVAHIADPLHYGTFGGLWTKAIWFVFGLLLSAMSVTGFLIWRKRTFGAVRKPAPRHAAARVAAAEGARP</sequence>
<reference evidence="2 3" key="1">
    <citation type="journal article" date="2006" name="Nat. Biotechnol.">
        <title>Complete genome of the mutualistic, N2-fixing grass endophyte Azoarcus sp. strain BH72.</title>
        <authorList>
            <person name="Krause A."/>
            <person name="Ramakumar A."/>
            <person name="Bartels D."/>
            <person name="Battistoni F."/>
            <person name="Bekel T."/>
            <person name="Boch J."/>
            <person name="Boehm M."/>
            <person name="Friedrich F."/>
            <person name="Hurek T."/>
            <person name="Krause L."/>
            <person name="Linke B."/>
            <person name="McHardy A.C."/>
            <person name="Sarkar A."/>
            <person name="Schneiker S."/>
            <person name="Syed A.A."/>
            <person name="Thauer R."/>
            <person name="Vorhoelter F.-J."/>
            <person name="Weidner S."/>
            <person name="Puehler A."/>
            <person name="Reinhold-Hurek B."/>
            <person name="Kaiser O."/>
            <person name="Goesmann A."/>
        </authorList>
    </citation>
    <scope>NUCLEOTIDE SEQUENCE [LARGE SCALE GENOMIC DNA]</scope>
    <source>
        <strain evidence="2 3">BH72</strain>
    </source>
</reference>
<dbReference type="PANTHER" id="PTHR34219">
    <property type="entry name" value="IRON-REGULATED INNER MEMBRANE PROTEIN-RELATED"/>
    <property type="match status" value="1"/>
</dbReference>
<keyword evidence="1" id="KW-0472">Membrane</keyword>
<feature type="transmembrane region" description="Helical" evidence="1">
    <location>
        <begin position="12"/>
        <end position="35"/>
    </location>
</feature>
<dbReference type="AlphaFoldDB" id="A1K9V7"/>